<dbReference type="Gene3D" id="1.10.8.10">
    <property type="entry name" value="DNA helicase RuvA subunit, C-terminal domain"/>
    <property type="match status" value="2"/>
</dbReference>
<evidence type="ECO:0000256" key="12">
    <source>
        <dbReference type="HAMAP-Rule" id="MF_03135"/>
    </source>
</evidence>
<feature type="region of interest" description="Disordered" evidence="14">
    <location>
        <begin position="549"/>
        <end position="573"/>
    </location>
</feature>
<dbReference type="PANTHER" id="PTHR11741">
    <property type="entry name" value="ELONGATION FACTOR TS"/>
    <property type="match status" value="1"/>
</dbReference>
<dbReference type="InterPro" id="IPR018101">
    <property type="entry name" value="Transl_elong_Ts_CS"/>
</dbReference>
<evidence type="ECO:0000313" key="17">
    <source>
        <dbReference type="Proteomes" id="UP000244005"/>
    </source>
</evidence>
<evidence type="ECO:0000256" key="11">
    <source>
        <dbReference type="ARBA" id="ARBA00065880"/>
    </source>
</evidence>
<evidence type="ECO:0000259" key="15">
    <source>
        <dbReference type="PROSITE" id="PS50126"/>
    </source>
</evidence>
<evidence type="ECO:0000256" key="14">
    <source>
        <dbReference type="SAM" id="MobiDB-lite"/>
    </source>
</evidence>
<keyword evidence="6 12" id="KW-0251">Elongation factor</keyword>
<dbReference type="GO" id="GO:0003729">
    <property type="term" value="F:mRNA binding"/>
    <property type="evidence" value="ECO:0007669"/>
    <property type="project" value="UniProtKB-ARBA"/>
</dbReference>
<dbReference type="PANTHER" id="PTHR11741:SF10">
    <property type="entry name" value="POLYPROTEIN OF EF-TS, CHLOROPLASTIC"/>
    <property type="match status" value="1"/>
</dbReference>
<keyword evidence="7 12" id="KW-0648">Protein biosynthesis</keyword>
<dbReference type="GO" id="GO:0003746">
    <property type="term" value="F:translation elongation factor activity"/>
    <property type="evidence" value="ECO:0000318"/>
    <property type="project" value="GO_Central"/>
</dbReference>
<dbReference type="PROSITE" id="PS50126">
    <property type="entry name" value="S1"/>
    <property type="match status" value="2"/>
</dbReference>
<comment type="function">
    <text evidence="8 12 13">Associates with the EF-Tu.GDP complex and induces the exchange of GDP to GTP. It remains bound to the aminoacyl-tRNA.EF-Tu.GTP complex up to the GTP hydrolysis stage on the ribosome.</text>
</comment>
<dbReference type="CDD" id="cd00164">
    <property type="entry name" value="S1_like"/>
    <property type="match status" value="1"/>
</dbReference>
<dbReference type="PROSITE" id="PS01127">
    <property type="entry name" value="EF_TS_2"/>
    <property type="match status" value="2"/>
</dbReference>
<feature type="domain" description="S1 motif" evidence="15">
    <location>
        <begin position="286"/>
        <end position="353"/>
    </location>
</feature>
<evidence type="ECO:0000256" key="7">
    <source>
        <dbReference type="ARBA" id="ARBA00022917"/>
    </source>
</evidence>
<dbReference type="AlphaFoldDB" id="A0A2R6W154"/>
<evidence type="ECO:0000256" key="1">
    <source>
        <dbReference type="ARBA" id="ARBA00004229"/>
    </source>
</evidence>
<dbReference type="GO" id="GO:0005739">
    <property type="term" value="C:mitochondrion"/>
    <property type="evidence" value="ECO:0007669"/>
    <property type="project" value="UniProtKB-SubCell"/>
</dbReference>
<comment type="subunit">
    <text evidence="10">Component of the chloroplast ribosome 70S subunit, and at low levels, present in polysomes.</text>
</comment>
<gene>
    <name evidence="12" type="primary">EFTS</name>
    <name evidence="16" type="ORF">MARPO_0191s0001</name>
</gene>
<dbReference type="OMA" id="MQVAAYP"/>
<proteinExistence type="inferred from homology"/>
<evidence type="ECO:0000256" key="3">
    <source>
        <dbReference type="ARBA" id="ARBA00022528"/>
    </source>
</evidence>
<accession>A0A2R6W154</accession>
<feature type="compositionally biased region" description="Low complexity" evidence="14">
    <location>
        <begin position="105"/>
        <end position="116"/>
    </location>
</feature>
<comment type="subcellular location">
    <subcellularLocation>
        <location evidence="12">Mitochondrion</location>
    </subcellularLocation>
    <subcellularLocation>
        <location evidence="1">Plastid</location>
        <location evidence="1">Chloroplast</location>
    </subcellularLocation>
</comment>
<dbReference type="InterPro" id="IPR014039">
    <property type="entry name" value="Transl_elong_EFTs/EF1B_dimer"/>
</dbReference>
<dbReference type="OrthoDB" id="277235at2759"/>
<feature type="region of interest" description="Disordered" evidence="14">
    <location>
        <begin position="224"/>
        <end position="286"/>
    </location>
</feature>
<dbReference type="GO" id="GO:0070125">
    <property type="term" value="P:mitochondrial translational elongation"/>
    <property type="evidence" value="ECO:0000318"/>
    <property type="project" value="GO_Central"/>
</dbReference>
<evidence type="ECO:0000256" key="5">
    <source>
        <dbReference type="ARBA" id="ARBA00022737"/>
    </source>
</evidence>
<evidence type="ECO:0000256" key="13">
    <source>
        <dbReference type="RuleBase" id="RU000642"/>
    </source>
</evidence>
<protein>
    <recommendedName>
        <fullName evidence="12">Elongation factor Ts, mitochondrial</fullName>
        <shortName evidence="12">EF-Ts</shortName>
        <shortName evidence="12">EF-TsMt</shortName>
    </recommendedName>
</protein>
<reference evidence="17" key="1">
    <citation type="journal article" date="2017" name="Cell">
        <title>Insights into land plant evolution garnered from the Marchantia polymorpha genome.</title>
        <authorList>
            <person name="Bowman J.L."/>
            <person name="Kohchi T."/>
            <person name="Yamato K.T."/>
            <person name="Jenkins J."/>
            <person name="Shu S."/>
            <person name="Ishizaki K."/>
            <person name="Yamaoka S."/>
            <person name="Nishihama R."/>
            <person name="Nakamura Y."/>
            <person name="Berger F."/>
            <person name="Adam C."/>
            <person name="Aki S.S."/>
            <person name="Althoff F."/>
            <person name="Araki T."/>
            <person name="Arteaga-Vazquez M.A."/>
            <person name="Balasubrmanian S."/>
            <person name="Barry K."/>
            <person name="Bauer D."/>
            <person name="Boehm C.R."/>
            <person name="Briginshaw L."/>
            <person name="Caballero-Perez J."/>
            <person name="Catarino B."/>
            <person name="Chen F."/>
            <person name="Chiyoda S."/>
            <person name="Chovatia M."/>
            <person name="Davies K.M."/>
            <person name="Delmans M."/>
            <person name="Demura T."/>
            <person name="Dierschke T."/>
            <person name="Dolan L."/>
            <person name="Dorantes-Acosta A.E."/>
            <person name="Eklund D.M."/>
            <person name="Florent S.N."/>
            <person name="Flores-Sandoval E."/>
            <person name="Fujiyama A."/>
            <person name="Fukuzawa H."/>
            <person name="Galik B."/>
            <person name="Grimanelli D."/>
            <person name="Grimwood J."/>
            <person name="Grossniklaus U."/>
            <person name="Hamada T."/>
            <person name="Haseloff J."/>
            <person name="Hetherington A.J."/>
            <person name="Higo A."/>
            <person name="Hirakawa Y."/>
            <person name="Hundley H.N."/>
            <person name="Ikeda Y."/>
            <person name="Inoue K."/>
            <person name="Inoue S.I."/>
            <person name="Ishida S."/>
            <person name="Jia Q."/>
            <person name="Kakita M."/>
            <person name="Kanazawa T."/>
            <person name="Kawai Y."/>
            <person name="Kawashima T."/>
            <person name="Kennedy M."/>
            <person name="Kinose K."/>
            <person name="Kinoshita T."/>
            <person name="Kohara Y."/>
            <person name="Koide E."/>
            <person name="Komatsu K."/>
            <person name="Kopischke S."/>
            <person name="Kubo M."/>
            <person name="Kyozuka J."/>
            <person name="Lagercrantz U."/>
            <person name="Lin S.S."/>
            <person name="Lindquist E."/>
            <person name="Lipzen A.M."/>
            <person name="Lu C.W."/>
            <person name="De Luna E."/>
            <person name="Martienssen R.A."/>
            <person name="Minamino N."/>
            <person name="Mizutani M."/>
            <person name="Mizutani M."/>
            <person name="Mochizuki N."/>
            <person name="Monte I."/>
            <person name="Mosher R."/>
            <person name="Nagasaki H."/>
            <person name="Nakagami H."/>
            <person name="Naramoto S."/>
            <person name="Nishitani K."/>
            <person name="Ohtani M."/>
            <person name="Okamoto T."/>
            <person name="Okumura M."/>
            <person name="Phillips J."/>
            <person name="Pollak B."/>
            <person name="Reinders A."/>
            <person name="Rovekamp M."/>
            <person name="Sano R."/>
            <person name="Sawa S."/>
            <person name="Schmid M.W."/>
            <person name="Shirakawa M."/>
            <person name="Solano R."/>
            <person name="Spunde A."/>
            <person name="Suetsugu N."/>
            <person name="Sugano S."/>
            <person name="Sugiyama A."/>
            <person name="Sun R."/>
            <person name="Suzuki Y."/>
            <person name="Takenaka M."/>
            <person name="Takezawa D."/>
            <person name="Tomogane H."/>
            <person name="Tsuzuki M."/>
            <person name="Ueda T."/>
            <person name="Umeda M."/>
            <person name="Ward J.M."/>
            <person name="Watanabe Y."/>
            <person name="Yazaki K."/>
            <person name="Yokoyama R."/>
            <person name="Yoshitake Y."/>
            <person name="Yotsui I."/>
            <person name="Zachgo S."/>
            <person name="Schmutz J."/>
        </authorList>
    </citation>
    <scope>NUCLEOTIDE SEQUENCE [LARGE SCALE GENOMIC DNA]</scope>
    <source>
        <strain evidence="17">Tak-1</strain>
    </source>
</reference>
<evidence type="ECO:0000256" key="10">
    <source>
        <dbReference type="ARBA" id="ARBA00065253"/>
    </source>
</evidence>
<keyword evidence="5" id="KW-0677">Repeat</keyword>
<dbReference type="FunFam" id="1.10.286.20:FF:000001">
    <property type="entry name" value="Elongation factor Ts"/>
    <property type="match status" value="2"/>
</dbReference>
<comment type="subunit">
    <text evidence="9">Associates transiently with chloroplast polysomes.</text>
</comment>
<feature type="region of interest" description="Disordered" evidence="14">
    <location>
        <begin position="30"/>
        <end position="67"/>
    </location>
</feature>
<dbReference type="SUPFAM" id="SSF46934">
    <property type="entry name" value="UBA-like"/>
    <property type="match status" value="2"/>
</dbReference>
<dbReference type="InterPro" id="IPR009060">
    <property type="entry name" value="UBA-like_sf"/>
</dbReference>
<feature type="compositionally biased region" description="Low complexity" evidence="14">
    <location>
        <begin position="487"/>
        <end position="500"/>
    </location>
</feature>
<dbReference type="GO" id="GO:0009507">
    <property type="term" value="C:chloroplast"/>
    <property type="evidence" value="ECO:0007669"/>
    <property type="project" value="UniProtKB-SubCell"/>
</dbReference>
<feature type="region of interest" description="Disordered" evidence="14">
    <location>
        <begin position="395"/>
        <end position="414"/>
    </location>
</feature>
<dbReference type="Pfam" id="PF00889">
    <property type="entry name" value="EF_TS"/>
    <property type="match status" value="2"/>
</dbReference>
<comment type="similarity">
    <text evidence="2 12 13">Belongs to the EF-Ts family.</text>
</comment>
<name>A0A2R6W154_MARPO</name>
<dbReference type="InterPro" id="IPR036402">
    <property type="entry name" value="EF-Ts_dimer_sf"/>
</dbReference>
<evidence type="ECO:0000256" key="4">
    <source>
        <dbReference type="ARBA" id="ARBA00022640"/>
    </source>
</evidence>
<feature type="compositionally biased region" description="Basic residues" evidence="14">
    <location>
        <begin position="130"/>
        <end position="141"/>
    </location>
</feature>
<dbReference type="FunFam" id="2.40.50.140:FF:000051">
    <property type="entry name" value="RNA-binding transcriptional accessory protein"/>
    <property type="match status" value="1"/>
</dbReference>
<sequence>MSPAALLCPSGTVQSLCQTTASASKIWQAKRSVSSGSGLRRASAESQIEGASLKSSLPSSVYESRRRVGVRHVARSGSSRRVFTAAVEGSVAVEEPSTEAEVVETPESTTTEAVAEPEQDSTPAAAPQRRGGKSKPRGNARSKREDATVPVEALVQGAVFTGKVTTIQPFGAFVNFGAFTDGLVHISKLSSGYVSNVGDIVSVGQEVQVTVIDVDNTAGRIALSMAEKEERTEGSGRQGGEVGGDKSRLQEGNGGRPVNKGKSAGRGNQSNRRDEPKKPQTKLVKGQVVEGTVKNTARGGVYVILPEEEEAFLKYSEVPGGENMAPESGLQAGQKITATVLRIDRGKITLSMKPVVDIKSVNSSINKGAGGGATNPFEIAFRAMDLIPEPVVEPPVEETVEEAPAAETEQSNTAAVADVAEEITEDMESVQINEKSEQVAPIVDDPTPAPPAAELSEETKPEEVPAEVTAEVPAPEIVEEEVEEVVETPAAEAAVSAPVEESAEEITETPAAEAAIPSPVEEKAEEVVEAPPAEAAIGAPAEEKVEEVTETPAVEAASPAPVEEQTKELEAPKQEVTASAAAVEEKKGGISAALVKKLRDETGAGMMDCKKALTECKGDFDSARDALRKKGLASADKKASRIASEGLIGSYIHDSRIGVLVEVNCETDFVARGPVFKQLVSDIGMQVVACPQVKYVAVEDIPAEIVNKETELEMQREDLVNKPEAVRAKIVEGRVSKRMNESVLLEQPYIRDDSILVKDLVKQTVATVGENIKVRRFERYTLGEGLDKKSEDFAAEVAAQTAQTVEAPKVEEKPAKVDSVEEASPKVAVSAGAVEEASPKVAVSAGAVKELRNSTGAGMMDCKKALAATGNDMEKAVEFLRKKGLASADKKASRLASEGLVGSYVHNGVIGVMVEINCETDFVARSEKFKELVNNVAMQIAACPLVTAVSIEDVPASFVEEERAIELGKEDLANKPEAVRARIVEGRLNKRLSELALLEQPFIKDDTKLMKDVIKETVAALGENIQVRRFCRFNLGEGIEKKVVDFAAEVAAQTGQTS</sequence>
<evidence type="ECO:0000313" key="16">
    <source>
        <dbReference type="EMBL" id="PTQ27581.1"/>
    </source>
</evidence>
<feature type="compositionally biased region" description="Low complexity" evidence="14">
    <location>
        <begin position="550"/>
        <end position="563"/>
    </location>
</feature>
<feature type="region of interest" description="Disordered" evidence="14">
    <location>
        <begin position="94"/>
        <end position="148"/>
    </location>
</feature>
<dbReference type="Gene3D" id="1.10.286.20">
    <property type="match status" value="2"/>
</dbReference>
<evidence type="ECO:0000256" key="9">
    <source>
        <dbReference type="ARBA" id="ARBA00063456"/>
    </source>
</evidence>
<comment type="subunit">
    <text evidence="11">Component of the chloroplast ribosome 30S and 70S subunits, as well as polysomes.</text>
</comment>
<dbReference type="SMART" id="SM00316">
    <property type="entry name" value="S1"/>
    <property type="match status" value="2"/>
</dbReference>
<evidence type="ECO:0000256" key="8">
    <source>
        <dbReference type="ARBA" id="ARBA00025453"/>
    </source>
</evidence>
<dbReference type="HAMAP" id="MF_00050">
    <property type="entry name" value="EF_Ts"/>
    <property type="match status" value="2"/>
</dbReference>
<feature type="domain" description="S1 motif" evidence="15">
    <location>
        <begin position="157"/>
        <end position="226"/>
    </location>
</feature>
<feature type="compositionally biased region" description="Basic and acidic residues" evidence="14">
    <location>
        <begin position="564"/>
        <end position="573"/>
    </location>
</feature>
<dbReference type="EMBL" id="KZ772859">
    <property type="protein sequence ID" value="PTQ27581.1"/>
    <property type="molecule type" value="Genomic_DNA"/>
</dbReference>
<dbReference type="PROSITE" id="PS01126">
    <property type="entry name" value="EF_TS_1"/>
    <property type="match status" value="2"/>
</dbReference>
<dbReference type="FunFam" id="1.10.8.10:FF:000001">
    <property type="entry name" value="Elongation factor Ts"/>
    <property type="match status" value="2"/>
</dbReference>
<dbReference type="Gene3D" id="3.30.479.20">
    <property type="entry name" value="Elongation factor Ts, dimerisation domain"/>
    <property type="match status" value="2"/>
</dbReference>
<dbReference type="NCBIfam" id="TIGR00116">
    <property type="entry name" value="tsf"/>
    <property type="match status" value="2"/>
</dbReference>
<dbReference type="CDD" id="cd14275">
    <property type="entry name" value="UBA_EF-Ts"/>
    <property type="match status" value="2"/>
</dbReference>
<keyword evidence="4" id="KW-0934">Plastid</keyword>
<feature type="compositionally biased region" description="Polar residues" evidence="14">
    <location>
        <begin position="53"/>
        <end position="62"/>
    </location>
</feature>
<keyword evidence="3" id="KW-0150">Chloroplast</keyword>
<organism evidence="16 17">
    <name type="scientific">Marchantia polymorpha</name>
    <name type="common">Common liverwort</name>
    <name type="synonym">Marchantia aquatica</name>
    <dbReference type="NCBI Taxonomy" id="3197"/>
    <lineage>
        <taxon>Eukaryota</taxon>
        <taxon>Viridiplantae</taxon>
        <taxon>Streptophyta</taxon>
        <taxon>Embryophyta</taxon>
        <taxon>Marchantiophyta</taxon>
        <taxon>Marchantiopsida</taxon>
        <taxon>Marchantiidae</taxon>
        <taxon>Marchantiales</taxon>
        <taxon>Marchantiaceae</taxon>
        <taxon>Marchantia</taxon>
    </lineage>
</organism>
<dbReference type="InterPro" id="IPR012340">
    <property type="entry name" value="NA-bd_OB-fold"/>
</dbReference>
<feature type="compositionally biased region" description="Low complexity" evidence="14">
    <location>
        <begin position="508"/>
        <end position="519"/>
    </location>
</feature>
<evidence type="ECO:0000256" key="2">
    <source>
        <dbReference type="ARBA" id="ARBA00005532"/>
    </source>
</evidence>
<dbReference type="SUPFAM" id="SSF54713">
    <property type="entry name" value="Elongation factor Ts (EF-Ts), dimerisation domain"/>
    <property type="match status" value="2"/>
</dbReference>
<evidence type="ECO:0000256" key="6">
    <source>
        <dbReference type="ARBA" id="ARBA00022768"/>
    </source>
</evidence>
<dbReference type="InterPro" id="IPR001816">
    <property type="entry name" value="Transl_elong_EFTs/EF1B"/>
</dbReference>
<dbReference type="SUPFAM" id="SSF50249">
    <property type="entry name" value="Nucleic acid-binding proteins"/>
    <property type="match status" value="2"/>
</dbReference>
<feature type="region of interest" description="Disordered" evidence="14">
    <location>
        <begin position="436"/>
        <end position="523"/>
    </location>
</feature>
<dbReference type="InterPro" id="IPR003029">
    <property type="entry name" value="S1_domain"/>
</dbReference>
<dbReference type="Proteomes" id="UP000244005">
    <property type="component" value="Unassembled WGS sequence"/>
</dbReference>
<dbReference type="Pfam" id="PF00575">
    <property type="entry name" value="S1"/>
    <property type="match status" value="2"/>
</dbReference>
<feature type="compositionally biased region" description="Acidic residues" evidence="14">
    <location>
        <begin position="477"/>
        <end position="486"/>
    </location>
</feature>
<keyword evidence="17" id="KW-1185">Reference proteome</keyword>
<feature type="compositionally biased region" description="Low complexity" evidence="14">
    <location>
        <begin position="466"/>
        <end position="476"/>
    </location>
</feature>
<dbReference type="Gene3D" id="2.40.50.140">
    <property type="entry name" value="Nucleic acid-binding proteins"/>
    <property type="match status" value="2"/>
</dbReference>
<keyword evidence="12" id="KW-0496">Mitochondrion</keyword>